<name>A0A4C1V5X2_EUMVA</name>
<dbReference type="EMBL" id="BGZK01000285">
    <property type="protein sequence ID" value="GBP34238.1"/>
    <property type="molecule type" value="Genomic_DNA"/>
</dbReference>
<dbReference type="Proteomes" id="UP000299102">
    <property type="component" value="Unassembled WGS sequence"/>
</dbReference>
<sequence>MDLHENSHNFHGKAGSLAGKSIAARTRGRRVSHARAEARYLPSARPPPGRRGLGGGVREERSGRGRENHRRAILYLLQLLLLQARARSSGRPLRCSINASAVRRVNVKETYDRRARARTRVAENPHKGWLYVYGPSVPRKTRHEDHMADLNATDDSESQFARRPFRRTRSPARPRSAGFRGNFSRKIPWTPIIVDDVSIITRVARTKHHVVATLMRRRDLRF</sequence>
<feature type="region of interest" description="Disordered" evidence="1">
    <location>
        <begin position="155"/>
        <end position="179"/>
    </location>
</feature>
<accession>A0A4C1V5X2</accession>
<reference evidence="2 3" key="1">
    <citation type="journal article" date="2019" name="Commun. Biol.">
        <title>The bagworm genome reveals a unique fibroin gene that provides high tensile strength.</title>
        <authorList>
            <person name="Kono N."/>
            <person name="Nakamura H."/>
            <person name="Ohtoshi R."/>
            <person name="Tomita M."/>
            <person name="Numata K."/>
            <person name="Arakawa K."/>
        </authorList>
    </citation>
    <scope>NUCLEOTIDE SEQUENCE [LARGE SCALE GENOMIC DNA]</scope>
</reference>
<dbReference type="AlphaFoldDB" id="A0A4C1V5X2"/>
<feature type="compositionally biased region" description="Basic residues" evidence="1">
    <location>
        <begin position="163"/>
        <end position="172"/>
    </location>
</feature>
<feature type="region of interest" description="Disordered" evidence="1">
    <location>
        <begin position="1"/>
        <end position="65"/>
    </location>
</feature>
<comment type="caution">
    <text evidence="2">The sequence shown here is derived from an EMBL/GenBank/DDBJ whole genome shotgun (WGS) entry which is preliminary data.</text>
</comment>
<evidence type="ECO:0000313" key="3">
    <source>
        <dbReference type="Proteomes" id="UP000299102"/>
    </source>
</evidence>
<evidence type="ECO:0000313" key="2">
    <source>
        <dbReference type="EMBL" id="GBP34238.1"/>
    </source>
</evidence>
<keyword evidence="3" id="KW-1185">Reference proteome</keyword>
<organism evidence="2 3">
    <name type="scientific">Eumeta variegata</name>
    <name type="common">Bagworm moth</name>
    <name type="synonym">Eumeta japonica</name>
    <dbReference type="NCBI Taxonomy" id="151549"/>
    <lineage>
        <taxon>Eukaryota</taxon>
        <taxon>Metazoa</taxon>
        <taxon>Ecdysozoa</taxon>
        <taxon>Arthropoda</taxon>
        <taxon>Hexapoda</taxon>
        <taxon>Insecta</taxon>
        <taxon>Pterygota</taxon>
        <taxon>Neoptera</taxon>
        <taxon>Endopterygota</taxon>
        <taxon>Lepidoptera</taxon>
        <taxon>Glossata</taxon>
        <taxon>Ditrysia</taxon>
        <taxon>Tineoidea</taxon>
        <taxon>Psychidae</taxon>
        <taxon>Oiketicinae</taxon>
        <taxon>Eumeta</taxon>
    </lineage>
</organism>
<gene>
    <name evidence="2" type="ORF">EVAR_30792_1</name>
</gene>
<proteinExistence type="predicted"/>
<evidence type="ECO:0000256" key="1">
    <source>
        <dbReference type="SAM" id="MobiDB-lite"/>
    </source>
</evidence>
<protein>
    <submittedName>
        <fullName evidence="2">Uncharacterized protein</fullName>
    </submittedName>
</protein>